<reference evidence="1" key="1">
    <citation type="submission" date="2021-05" db="EMBL/GenBank/DDBJ databases">
        <authorList>
            <person name="Alioto T."/>
            <person name="Alioto T."/>
            <person name="Gomez Garrido J."/>
        </authorList>
    </citation>
    <scope>NUCLEOTIDE SEQUENCE</scope>
</reference>
<evidence type="ECO:0000313" key="1">
    <source>
        <dbReference type="EMBL" id="CAG6644905.1"/>
    </source>
</evidence>
<accession>A0A8D8R5Q0</accession>
<dbReference type="EMBL" id="HBUF01134384">
    <property type="protein sequence ID" value="CAG6644905.1"/>
    <property type="molecule type" value="Transcribed_RNA"/>
</dbReference>
<dbReference type="AlphaFoldDB" id="A0A8D8R5Q0"/>
<proteinExistence type="predicted"/>
<dbReference type="EMBL" id="HBUF01134388">
    <property type="protein sequence ID" value="CAG6644919.1"/>
    <property type="molecule type" value="Transcribed_RNA"/>
</dbReference>
<dbReference type="EMBL" id="HBUF01134390">
    <property type="protein sequence ID" value="CAG6644927.1"/>
    <property type="molecule type" value="Transcribed_RNA"/>
</dbReference>
<protein>
    <submittedName>
        <fullName evidence="1">Uncharacterized protein</fullName>
    </submittedName>
</protein>
<sequence length="106" mass="11656">MPVHSSLTKLKSQSSLLTMTASATKSSTEHRGVSKKLFPLKKSAWPPCNGPGVAPLKSFGLTRLNGRAHRRCLKKWHPNQRICAQFVTRAGQQAIQRASCSRTAML</sequence>
<dbReference type="EMBL" id="HBUF01134391">
    <property type="protein sequence ID" value="CAG6644930.1"/>
    <property type="molecule type" value="Transcribed_RNA"/>
</dbReference>
<dbReference type="EMBL" id="HBUF01134389">
    <property type="protein sequence ID" value="CAG6644923.1"/>
    <property type="molecule type" value="Transcribed_RNA"/>
</dbReference>
<dbReference type="EMBL" id="HBUF01134387">
    <property type="protein sequence ID" value="CAG6644916.1"/>
    <property type="molecule type" value="Transcribed_RNA"/>
</dbReference>
<name>A0A8D8R5Q0_9HEMI</name>
<dbReference type="EMBL" id="HBUF01134386">
    <property type="protein sequence ID" value="CAG6644912.1"/>
    <property type="molecule type" value="Transcribed_RNA"/>
</dbReference>
<dbReference type="EMBL" id="HBUF01134385">
    <property type="protein sequence ID" value="CAG6644908.1"/>
    <property type="molecule type" value="Transcribed_RNA"/>
</dbReference>
<organism evidence="1">
    <name type="scientific">Cacopsylla melanoneura</name>
    <dbReference type="NCBI Taxonomy" id="428564"/>
    <lineage>
        <taxon>Eukaryota</taxon>
        <taxon>Metazoa</taxon>
        <taxon>Ecdysozoa</taxon>
        <taxon>Arthropoda</taxon>
        <taxon>Hexapoda</taxon>
        <taxon>Insecta</taxon>
        <taxon>Pterygota</taxon>
        <taxon>Neoptera</taxon>
        <taxon>Paraneoptera</taxon>
        <taxon>Hemiptera</taxon>
        <taxon>Sternorrhyncha</taxon>
        <taxon>Psylloidea</taxon>
        <taxon>Psyllidae</taxon>
        <taxon>Psyllinae</taxon>
        <taxon>Cacopsylla</taxon>
    </lineage>
</organism>